<dbReference type="InterPro" id="IPR013749">
    <property type="entry name" value="PM/HMP-P_kinase-1"/>
</dbReference>
<keyword evidence="4 7" id="KW-0418">Kinase</keyword>
<keyword evidence="2 7" id="KW-0808">Transferase</keyword>
<proteinExistence type="predicted"/>
<dbReference type="NCBIfam" id="TIGR00687">
    <property type="entry name" value="pyridox_kin"/>
    <property type="match status" value="1"/>
</dbReference>
<dbReference type="RefSeq" id="WP_126619567.1">
    <property type="nucleotide sequence ID" value="NZ_CP034563.1"/>
</dbReference>
<organism evidence="7 8">
    <name type="scientific">Flammeovirga pectinis</name>
    <dbReference type="NCBI Taxonomy" id="2494373"/>
    <lineage>
        <taxon>Bacteria</taxon>
        <taxon>Pseudomonadati</taxon>
        <taxon>Bacteroidota</taxon>
        <taxon>Cytophagia</taxon>
        <taxon>Cytophagales</taxon>
        <taxon>Flammeovirgaceae</taxon>
        <taxon>Flammeovirga</taxon>
    </lineage>
</organism>
<dbReference type="InterPro" id="IPR029056">
    <property type="entry name" value="Ribokinase-like"/>
</dbReference>
<dbReference type="PANTHER" id="PTHR10534:SF2">
    <property type="entry name" value="PYRIDOXAL KINASE"/>
    <property type="match status" value="1"/>
</dbReference>
<dbReference type="Proteomes" id="UP000267268">
    <property type="component" value="Chromosome 2"/>
</dbReference>
<dbReference type="EC" id="2.7.1.35" evidence="1"/>
<dbReference type="OrthoDB" id="9800808at2"/>
<evidence type="ECO:0000313" key="7">
    <source>
        <dbReference type="EMBL" id="AZQ65141.1"/>
    </source>
</evidence>
<accession>A0A3S9PA92</accession>
<evidence type="ECO:0000256" key="4">
    <source>
        <dbReference type="ARBA" id="ARBA00022777"/>
    </source>
</evidence>
<evidence type="ECO:0000256" key="3">
    <source>
        <dbReference type="ARBA" id="ARBA00022741"/>
    </source>
</evidence>
<dbReference type="GO" id="GO:0009443">
    <property type="term" value="P:pyridoxal 5'-phosphate salvage"/>
    <property type="evidence" value="ECO:0007669"/>
    <property type="project" value="InterPro"/>
</dbReference>
<dbReference type="NCBIfam" id="NF004398">
    <property type="entry name" value="PRK05756.1"/>
    <property type="match status" value="1"/>
</dbReference>
<sequence>MKNILSIQSHVTYGHVGNSAAVFPLQLSGHEVWALNTVQFSGHTQYPKCTGQVFTPTHLKDVLDGVFYNIPKTDCDAILAGYLGSKGTGEVVYNIVRDIKEENENAIFCCDTVMGDKEAGFYIAEDVPPLYKDKIISIADIITPNQFEAEYLSNSTIETLNDAKKVAKDLFEKGPRYVLITSLELKETPENNFSILLYDGDGFHIIHNPKINLGEVYGTGDVFAAMILSNFLKGEAMVDCLEKTVTTMYNLINATAKQHKKELDLIGSRSYFLVDKVLFFSENC</sequence>
<dbReference type="Gene3D" id="3.40.1190.20">
    <property type="match status" value="1"/>
</dbReference>
<evidence type="ECO:0000259" key="6">
    <source>
        <dbReference type="Pfam" id="PF08543"/>
    </source>
</evidence>
<gene>
    <name evidence="7" type="primary">pdxY</name>
    <name evidence="7" type="ORF">EI427_23275</name>
</gene>
<keyword evidence="5" id="KW-0067">ATP-binding</keyword>
<name>A0A3S9PA92_9BACT</name>
<dbReference type="InterPro" id="IPR004625">
    <property type="entry name" value="PyrdxlKinase"/>
</dbReference>
<dbReference type="GO" id="GO:0005524">
    <property type="term" value="F:ATP binding"/>
    <property type="evidence" value="ECO:0007669"/>
    <property type="project" value="UniProtKB-KW"/>
</dbReference>
<dbReference type="EMBL" id="CP034563">
    <property type="protein sequence ID" value="AZQ65141.1"/>
    <property type="molecule type" value="Genomic_DNA"/>
</dbReference>
<feature type="domain" description="Pyridoxamine kinase/Phosphomethylpyrimidine kinase" evidence="6">
    <location>
        <begin position="72"/>
        <end position="256"/>
    </location>
</feature>
<dbReference type="KEGG" id="fll:EI427_23275"/>
<evidence type="ECO:0000256" key="5">
    <source>
        <dbReference type="ARBA" id="ARBA00022840"/>
    </source>
</evidence>
<dbReference type="Pfam" id="PF08543">
    <property type="entry name" value="Phos_pyr_kin"/>
    <property type="match status" value="1"/>
</dbReference>
<evidence type="ECO:0000256" key="2">
    <source>
        <dbReference type="ARBA" id="ARBA00022679"/>
    </source>
</evidence>
<dbReference type="PANTHER" id="PTHR10534">
    <property type="entry name" value="PYRIDOXAL KINASE"/>
    <property type="match status" value="1"/>
</dbReference>
<reference evidence="7 8" key="1">
    <citation type="submission" date="2018-12" db="EMBL/GenBank/DDBJ databases">
        <title>Flammeovirga pectinis sp. nov., isolated from the gut of the Korean scallop, Patinopecten yessoensis.</title>
        <authorList>
            <person name="Bae J.-W."/>
            <person name="Jeong Y.-S."/>
            <person name="Kang W."/>
        </authorList>
    </citation>
    <scope>NUCLEOTIDE SEQUENCE [LARGE SCALE GENOMIC DNA]</scope>
    <source>
        <strain evidence="7 8">L12M1</strain>
    </source>
</reference>
<dbReference type="GO" id="GO:0008478">
    <property type="term" value="F:pyridoxal kinase activity"/>
    <property type="evidence" value="ECO:0007669"/>
    <property type="project" value="UniProtKB-EC"/>
</dbReference>
<evidence type="ECO:0000313" key="8">
    <source>
        <dbReference type="Proteomes" id="UP000267268"/>
    </source>
</evidence>
<keyword evidence="8" id="KW-1185">Reference proteome</keyword>
<keyword evidence="3" id="KW-0547">Nucleotide-binding</keyword>
<dbReference type="GO" id="GO:0005829">
    <property type="term" value="C:cytosol"/>
    <property type="evidence" value="ECO:0007669"/>
    <property type="project" value="TreeGrafter"/>
</dbReference>
<dbReference type="CDD" id="cd01173">
    <property type="entry name" value="pyridoxal_pyridoxamine_kinase"/>
    <property type="match status" value="1"/>
</dbReference>
<dbReference type="SUPFAM" id="SSF53613">
    <property type="entry name" value="Ribokinase-like"/>
    <property type="match status" value="1"/>
</dbReference>
<protein>
    <recommendedName>
        <fullName evidence="1">pyridoxal kinase</fullName>
        <ecNumber evidence="1">2.7.1.35</ecNumber>
    </recommendedName>
</protein>
<dbReference type="AlphaFoldDB" id="A0A3S9PA92"/>
<evidence type="ECO:0000256" key="1">
    <source>
        <dbReference type="ARBA" id="ARBA00012104"/>
    </source>
</evidence>